<reference evidence="2 3" key="1">
    <citation type="submission" date="2019-04" db="EMBL/GenBank/DDBJ databases">
        <authorList>
            <person name="Li Y."/>
            <person name="Wang J."/>
        </authorList>
    </citation>
    <scope>NUCLEOTIDE SEQUENCE [LARGE SCALE GENOMIC DNA]</scope>
    <source>
        <strain evidence="2 3">DSM 14668</strain>
    </source>
</reference>
<dbReference type="OrthoDB" id="5479867at2"/>
<gene>
    <name evidence="2" type="ORF">E8A74_28075</name>
</gene>
<dbReference type="EMBL" id="SSMQ01000033">
    <property type="protein sequence ID" value="TKD02757.1"/>
    <property type="molecule type" value="Genomic_DNA"/>
</dbReference>
<protein>
    <submittedName>
        <fullName evidence="2">Long-chain fatty acid--CoA ligase</fullName>
    </submittedName>
</protein>
<sequence>MRKTCPAACALLVCPGRVMEIPALVQSLDLSREDDVPSLDWLAASAEAPDSFWSALFEFVRERGPPLRSRPGKPQDLYHDAVLRHVATNRPALVWYERSTARSLSYAALDARASACAAAWAQRGAKAGAPIALVLPLGPAFVVALAAALRLGLCVSVLEPAGPHALAARLEALGPAHVVVDPEDPPPLGDFDALVLPLVENGPALRAPPYGYAPDEPCARLFSPLRAPLLVPVDLPAARALEDALRDAVFAYRIGPGDALAAPDFPMQQHMPALLLSTWLAGATFVHLRKTDLEEDPTLLEPSPITVFGVAPAVAAHLRRKPARLARLRHVFRSVDEPLDWIGHNEFVKKNDLARVPVSNVLVDAASGGCLLFSTRRPGSSNARALPAPGRPYLLLDAGGSGEPAVGATGVFVPLPGKEGFFILASLGAESLYGSTLPPRRAARVYPASEVTARVSTLPGVVGAAVVPAPTGEPGARWAFLLVVFTGASDVPEKDVSALVSRTIREDLGDDFLPDRVFVFPLFPRRVGKELDLDWCHRQYSSGILLRKAESPVFRDLTALRAQMLGT</sequence>
<dbReference type="GO" id="GO:0016874">
    <property type="term" value="F:ligase activity"/>
    <property type="evidence" value="ECO:0007669"/>
    <property type="project" value="UniProtKB-KW"/>
</dbReference>
<dbReference type="InterPro" id="IPR000873">
    <property type="entry name" value="AMP-dep_synth/lig_dom"/>
</dbReference>
<proteinExistence type="predicted"/>
<keyword evidence="3" id="KW-1185">Reference proteome</keyword>
<dbReference type="Proteomes" id="UP000309215">
    <property type="component" value="Unassembled WGS sequence"/>
</dbReference>
<evidence type="ECO:0000313" key="2">
    <source>
        <dbReference type="EMBL" id="TKD02757.1"/>
    </source>
</evidence>
<feature type="domain" description="AMP-dependent synthetase/ligase" evidence="1">
    <location>
        <begin position="88"/>
        <end position="181"/>
    </location>
</feature>
<dbReference type="Gene3D" id="3.40.50.12780">
    <property type="entry name" value="N-terminal domain of ligase-like"/>
    <property type="match status" value="2"/>
</dbReference>
<name>A0A4U1J7K2_9BACT</name>
<dbReference type="InterPro" id="IPR042099">
    <property type="entry name" value="ANL_N_sf"/>
</dbReference>
<evidence type="ECO:0000313" key="3">
    <source>
        <dbReference type="Proteomes" id="UP000309215"/>
    </source>
</evidence>
<dbReference type="SUPFAM" id="SSF56801">
    <property type="entry name" value="Acetyl-CoA synthetase-like"/>
    <property type="match status" value="1"/>
</dbReference>
<dbReference type="AlphaFoldDB" id="A0A4U1J7K2"/>
<evidence type="ECO:0000259" key="1">
    <source>
        <dbReference type="Pfam" id="PF00501"/>
    </source>
</evidence>
<keyword evidence="2" id="KW-0436">Ligase</keyword>
<organism evidence="2 3">
    <name type="scientific">Polyangium fumosum</name>
    <dbReference type="NCBI Taxonomy" id="889272"/>
    <lineage>
        <taxon>Bacteria</taxon>
        <taxon>Pseudomonadati</taxon>
        <taxon>Myxococcota</taxon>
        <taxon>Polyangia</taxon>
        <taxon>Polyangiales</taxon>
        <taxon>Polyangiaceae</taxon>
        <taxon>Polyangium</taxon>
    </lineage>
</organism>
<accession>A0A4U1J7K2</accession>
<comment type="caution">
    <text evidence="2">The sequence shown here is derived from an EMBL/GenBank/DDBJ whole genome shotgun (WGS) entry which is preliminary data.</text>
</comment>
<dbReference type="Pfam" id="PF00501">
    <property type="entry name" value="AMP-binding"/>
    <property type="match status" value="1"/>
</dbReference>